<evidence type="ECO:0000256" key="1">
    <source>
        <dbReference type="ARBA" id="ARBA00011408"/>
    </source>
</evidence>
<dbReference type="GO" id="GO:0005634">
    <property type="term" value="C:nucleus"/>
    <property type="evidence" value="ECO:0007669"/>
    <property type="project" value="TreeGrafter"/>
</dbReference>
<feature type="region of interest" description="Disordered" evidence="5">
    <location>
        <begin position="777"/>
        <end position="800"/>
    </location>
</feature>
<reference evidence="7 8" key="1">
    <citation type="submission" date="2015-05" db="EMBL/GenBank/DDBJ databases">
        <authorList>
            <person name="Wang D.B."/>
            <person name="Wang M."/>
        </authorList>
    </citation>
    <scope>NUCLEOTIDE SEQUENCE [LARGE SCALE GENOMIC DNA]</scope>
    <source>
        <strain evidence="7">VL1</strain>
    </source>
</reference>
<feature type="compositionally biased region" description="Basic and acidic residues" evidence="5">
    <location>
        <begin position="11"/>
        <end position="24"/>
    </location>
</feature>
<dbReference type="Pfam" id="PF10300">
    <property type="entry name" value="Iml2-TPR_39"/>
    <property type="match status" value="1"/>
</dbReference>
<feature type="compositionally biased region" description="Basic and acidic residues" evidence="5">
    <location>
        <begin position="1037"/>
        <end position="1051"/>
    </location>
</feature>
<feature type="compositionally biased region" description="Polar residues" evidence="5">
    <location>
        <begin position="783"/>
        <end position="798"/>
    </location>
</feature>
<evidence type="ECO:0000256" key="5">
    <source>
        <dbReference type="SAM" id="MobiDB-lite"/>
    </source>
</evidence>
<feature type="compositionally biased region" description="Polar residues" evidence="5">
    <location>
        <begin position="581"/>
        <end position="603"/>
    </location>
</feature>
<dbReference type="Gene3D" id="1.10.8.270">
    <property type="entry name" value="putative rabgap domain of human tbc1 domain family member 14 like domains"/>
    <property type="match status" value="1"/>
</dbReference>
<sequence>MTPTAVAAGSREFDHHDQHRDHGVATDGDMDPSVERQKSVKNRQFNIYASRAHSPSPGAHHNPKPNPPTSDKYESEHPSPDEAPQLPPLPISPRWDSLANNNTSFFLQKSNTALAVSPPDPPPSDSLAERLESGRHTPTNDFSHQPLVSPISEPEPRISTDTVQSQNFSRPRKLSLKQPTLDSAKPRQTLFPSPFAPPPDLLPDLASPRDGRSRGQSNASTKTSSTFSSVPLPPGSDIYDPGRSRLRHATTAPAVVRPAPSFTQNRIDSVGSGYTRDMAPWISADESRSSYRSQLTASSAQGTWMTERSSILTRDSSVPSVYAGPDEPSLEDVMGMYEKGFHDDSSPEDFDDLHFHDKRNDGAMNRRNTRILEALEKSLPAPPTSGLGMGPLVRESTEMFRCEEPPLALPKSSTFGDFNKRHEYEKRDSAKSLHESPPSRQGPPPIEHEDPESRDRYGFRKANQYVTREQYDTWNTGYVEYLARRRKKWVAYHKEMGLLTDKPDRFPPPASTKTKRFVRKGIPPDWRGAAWFYYAGGPAILAEYSGVYDELLTKQVSAVDAEAIERDLHRTFPDNIKFKPNNLSTNTDSSRSSNQTTSETASSGGEDGEPRMISSLRRVLRAFAIQNPLIGYCQSLNFLAGLLLLFLETEEQAFWLLNVITRVYLPGTHAMSLEGSKVDLGVLMGAIRESMPAVWAKIGDEMDGDPNESRPTTSGASAAKKARSRRKHMANKSVSTDRLPPITLCMTAWFMSCFIGTLPIETTRTPPTAMSRLTSWFRPSGAATPNSTPDGASNPSTDQDVEKMFRATDKMLIMEDALAAAGLMMNDDIDGAVEALGKNDSVFHLLGLGVTRFMRSVLGFEKDVMAEASSTLAECETRAWSDMKTAQRKAEKHSTVYPPGTEYSLVVAQSQLMSAVVSVLHESLTEGLKGFYKLRKAYVSLDAIIQAEDKVLGTSTRQVPPLEKTATNEHMPGSFDDDEFVVLGAAADDSDEFVDAKETPGQSGAQTPAELEKDLQKLQVQDGKTQAPVTKPLNRPLQDEPFGKLPRDDKPQTTTPDAGDAALLTNPLDIFIHSGASMCFGLLLIILSMVPPAMSRLLSIIGFRGDRARGVRMLWSATRFRNVNGAVSGLVLLGYYNGLLGQADILPSASDAVFFKGKSDGREKDVIGIPRERCADLLADMRIRYPESRLWRLEEARGLSQDRRLREALEVLSTGEEAKMRQVAALNAFEMGLTALFAGDWVLTRDTFLRCLELNDWSHCLYYYIAGCAELERYRDAVHEGSDEHEIRRRKKKTEELWRKAPSVAGRKKFMAKPLPFDVFVQRKVAKMEERAKEMGVDLADAAASSPAWETAALWCGMKRMNDEELRQAVAGLAWERCTVGEAGLAKLKETPDEVAVRAVTLAGALRSLGQLDEARALLKADALSQDRNLVKGPLKDDYALPGAHYELAVIAWLEACQGDAAAAEAEERARRTAKVKECQEHLDAVIAWEAFVFDARLGMRVQTGLETLKWFRERMG</sequence>
<feature type="region of interest" description="Disordered" evidence="5">
    <location>
        <begin position="956"/>
        <end position="975"/>
    </location>
</feature>
<dbReference type="InterPro" id="IPR000195">
    <property type="entry name" value="Rab-GAP-TBC_dom"/>
</dbReference>
<dbReference type="InterPro" id="IPR019412">
    <property type="entry name" value="IML2/TPR_39"/>
</dbReference>
<accession>A0A0G4MBS3</accession>
<feature type="region of interest" description="Disordered" evidence="5">
    <location>
        <begin position="579"/>
        <end position="610"/>
    </location>
</feature>
<evidence type="ECO:0000256" key="3">
    <source>
        <dbReference type="ARBA" id="ARBA00019539"/>
    </source>
</evidence>
<evidence type="ECO:0000313" key="8">
    <source>
        <dbReference type="Proteomes" id="UP000044602"/>
    </source>
</evidence>
<dbReference type="GO" id="GO:0005829">
    <property type="term" value="C:cytosol"/>
    <property type="evidence" value="ECO:0007669"/>
    <property type="project" value="TreeGrafter"/>
</dbReference>
<evidence type="ECO:0000256" key="4">
    <source>
        <dbReference type="ARBA" id="ARBA00043897"/>
    </source>
</evidence>
<evidence type="ECO:0000259" key="6">
    <source>
        <dbReference type="PROSITE" id="PS50086"/>
    </source>
</evidence>
<feature type="compositionally biased region" description="Basic and acidic residues" evidence="5">
    <location>
        <begin position="446"/>
        <end position="458"/>
    </location>
</feature>
<feature type="region of interest" description="Disordered" evidence="5">
    <location>
        <begin position="1"/>
        <end position="244"/>
    </location>
</feature>
<dbReference type="Pfam" id="PF00566">
    <property type="entry name" value="RabGAP-TBC"/>
    <property type="match status" value="1"/>
</dbReference>
<feature type="compositionally biased region" description="Basic residues" evidence="5">
    <location>
        <begin position="720"/>
        <end position="730"/>
    </location>
</feature>
<feature type="region of interest" description="Disordered" evidence="5">
    <location>
        <begin position="1021"/>
        <end position="1060"/>
    </location>
</feature>
<dbReference type="SMART" id="SM00164">
    <property type="entry name" value="TBC"/>
    <property type="match status" value="1"/>
</dbReference>
<feature type="compositionally biased region" description="Basic and acidic residues" evidence="5">
    <location>
        <begin position="424"/>
        <end position="434"/>
    </location>
</feature>
<feature type="compositionally biased region" description="Polar residues" evidence="5">
    <location>
        <begin position="98"/>
        <end position="114"/>
    </location>
</feature>
<dbReference type="EMBL" id="CVQH01021862">
    <property type="protein sequence ID" value="CRK31744.1"/>
    <property type="molecule type" value="Genomic_DNA"/>
</dbReference>
<protein>
    <recommendedName>
        <fullName evidence="2">Inclusion body clearance protein IML2</fullName>
    </recommendedName>
    <alternativeName>
        <fullName evidence="3">Inclusion body clearance protein iml2</fullName>
    </alternativeName>
</protein>
<dbReference type="PANTHER" id="PTHR31859:SF1">
    <property type="entry name" value="TETRATRICOPEPTIDE REPEAT PROTEIN 39C"/>
    <property type="match status" value="1"/>
</dbReference>
<dbReference type="PROSITE" id="PS50086">
    <property type="entry name" value="TBC_RABGAP"/>
    <property type="match status" value="1"/>
</dbReference>
<feature type="compositionally biased region" description="Basic and acidic residues" evidence="5">
    <location>
        <begin position="71"/>
        <end position="80"/>
    </location>
</feature>
<evidence type="ECO:0000256" key="2">
    <source>
        <dbReference type="ARBA" id="ARBA00018424"/>
    </source>
</evidence>
<feature type="domain" description="Rab-GAP TBC" evidence="6">
    <location>
        <begin position="521"/>
        <end position="774"/>
    </location>
</feature>
<name>A0A0G4MBS3_VERLO</name>
<dbReference type="PANTHER" id="PTHR31859">
    <property type="entry name" value="TETRATRICOPEPTIDE REPEAT PROTEIN 39 FAMILY MEMBER"/>
    <property type="match status" value="1"/>
</dbReference>
<dbReference type="InterPro" id="IPR035969">
    <property type="entry name" value="Rab-GAP_TBC_sf"/>
</dbReference>
<feature type="region of interest" description="Disordered" evidence="5">
    <location>
        <begin position="424"/>
        <end position="459"/>
    </location>
</feature>
<evidence type="ECO:0000313" key="7">
    <source>
        <dbReference type="EMBL" id="CRK31744.1"/>
    </source>
</evidence>
<comment type="function">
    <text evidence="4">Inclusion body (IB) resident protein that interacts strongly with lipid droplet (LD) proteins. Involved in LD-mediated IB clearing after protein folding stress, probably by enabling access to the IBs of an LD-stored soluble sterol derivative that acts as a chaperone in inclusion clearing.</text>
</comment>
<gene>
    <name evidence="7" type="ORF">BN1708_005545</name>
</gene>
<dbReference type="SUPFAM" id="SSF47923">
    <property type="entry name" value="Ypt/Rab-GAP domain of gyp1p"/>
    <property type="match status" value="1"/>
</dbReference>
<dbReference type="Proteomes" id="UP000044602">
    <property type="component" value="Unassembled WGS sequence"/>
</dbReference>
<feature type="region of interest" description="Disordered" evidence="5">
    <location>
        <begin position="700"/>
        <end position="734"/>
    </location>
</feature>
<comment type="subunit">
    <text evidence="1">Interacts with lipid droplet proteins.</text>
</comment>
<feature type="compositionally biased region" description="Polar residues" evidence="5">
    <location>
        <begin position="159"/>
        <end position="169"/>
    </location>
</feature>
<feature type="compositionally biased region" description="Polar residues" evidence="5">
    <location>
        <begin position="214"/>
        <end position="229"/>
    </location>
</feature>
<organism evidence="7 8">
    <name type="scientific">Verticillium longisporum</name>
    <name type="common">Verticillium dahliae var. longisporum</name>
    <dbReference type="NCBI Taxonomy" id="100787"/>
    <lineage>
        <taxon>Eukaryota</taxon>
        <taxon>Fungi</taxon>
        <taxon>Dikarya</taxon>
        <taxon>Ascomycota</taxon>
        <taxon>Pezizomycotina</taxon>
        <taxon>Sordariomycetes</taxon>
        <taxon>Hypocreomycetidae</taxon>
        <taxon>Glomerellales</taxon>
        <taxon>Plectosphaerellaceae</taxon>
        <taxon>Verticillium</taxon>
    </lineage>
</organism>
<dbReference type="GO" id="GO:0005741">
    <property type="term" value="C:mitochondrial outer membrane"/>
    <property type="evidence" value="ECO:0007669"/>
    <property type="project" value="TreeGrafter"/>
</dbReference>
<keyword evidence="8" id="KW-1185">Reference proteome</keyword>
<proteinExistence type="predicted"/>